<protein>
    <submittedName>
        <fullName evidence="3">Amidohydrolase family protein</fullName>
    </submittedName>
</protein>
<dbReference type="Pfam" id="PF04909">
    <property type="entry name" value="Amidohydro_2"/>
    <property type="match status" value="1"/>
</dbReference>
<name>A0ABS5EZB6_9PROT</name>
<evidence type="ECO:0000256" key="1">
    <source>
        <dbReference type="ARBA" id="ARBA00038310"/>
    </source>
</evidence>
<reference evidence="4" key="1">
    <citation type="journal article" date="2021" name="Syst. Appl. Microbiol.">
        <title>Roseomonas hellenica sp. nov., isolated from roots of wild-growing Alkanna tinctoria.</title>
        <authorList>
            <person name="Rat A."/>
            <person name="Naranjo H.D."/>
            <person name="Lebbe L."/>
            <person name="Cnockaert M."/>
            <person name="Krigas N."/>
            <person name="Grigoriadou K."/>
            <person name="Maloupa E."/>
            <person name="Willems A."/>
        </authorList>
    </citation>
    <scope>NUCLEOTIDE SEQUENCE [LARGE SCALE GENOMIC DNA]</scope>
    <source>
        <strain evidence="4">LMG 31523</strain>
    </source>
</reference>
<organism evidence="3 4">
    <name type="scientific">Plastoroseomonas hellenica</name>
    <dbReference type="NCBI Taxonomy" id="2687306"/>
    <lineage>
        <taxon>Bacteria</taxon>
        <taxon>Pseudomonadati</taxon>
        <taxon>Pseudomonadota</taxon>
        <taxon>Alphaproteobacteria</taxon>
        <taxon>Acetobacterales</taxon>
        <taxon>Acetobacteraceae</taxon>
        <taxon>Plastoroseomonas</taxon>
    </lineage>
</organism>
<proteinExistence type="inferred from homology"/>
<evidence type="ECO:0000313" key="3">
    <source>
        <dbReference type="EMBL" id="MBR0665646.1"/>
    </source>
</evidence>
<dbReference type="InterPro" id="IPR006680">
    <property type="entry name" value="Amidohydro-rel"/>
</dbReference>
<dbReference type="InterPro" id="IPR032466">
    <property type="entry name" value="Metal_Hydrolase"/>
</dbReference>
<feature type="domain" description="Amidohydrolase-related" evidence="2">
    <location>
        <begin position="32"/>
        <end position="345"/>
    </location>
</feature>
<dbReference type="Gene3D" id="3.20.20.140">
    <property type="entry name" value="Metal-dependent hydrolases"/>
    <property type="match status" value="1"/>
</dbReference>
<comment type="similarity">
    <text evidence="1">Belongs to the metallo-dependent hydrolases superfamily.</text>
</comment>
<sequence length="349" mass="38110">MSTPTQNHYLPVRDAWLASRQEEILDPAQPIIDPHHHLWDRQGWRYLLDDMLADIRTGHDVRATVLVQARAMHRADGPEALRPVGETEFANGVAAMCASGIYGPVRVCAGIVGFADLRLGAAVRPVLEAHVTAGGGAEGRFRGIRHIATWDPDPALLNPAYTPAEDMLASDAFRAGFAELTALGLSFDAWLYFHQIPRLTALARAFPTTPIVLNHCGGVLGIGRYAGRREEVFTEWSKAMRDLAACPNVMVKLGGLGMRLPGFGFEDGATAPSSVMLAEAWQPWMESIIAIFGTARCMFESNFPVDKGGYGYAVGWNAFKRLAAGASAEEKADLFWRSAARFYRLPDLA</sequence>
<dbReference type="RefSeq" id="WP_246526582.1">
    <property type="nucleotide sequence ID" value="NZ_JAAGBB010000016.1"/>
</dbReference>
<evidence type="ECO:0000259" key="2">
    <source>
        <dbReference type="Pfam" id="PF04909"/>
    </source>
</evidence>
<dbReference type="SUPFAM" id="SSF51556">
    <property type="entry name" value="Metallo-dependent hydrolases"/>
    <property type="match status" value="1"/>
</dbReference>
<dbReference type="PANTHER" id="PTHR43569">
    <property type="entry name" value="AMIDOHYDROLASE"/>
    <property type="match status" value="1"/>
</dbReference>
<accession>A0ABS5EZB6</accession>
<gene>
    <name evidence="3" type="ORF">GXW71_14905</name>
</gene>
<dbReference type="EMBL" id="JAAGBB010000016">
    <property type="protein sequence ID" value="MBR0665646.1"/>
    <property type="molecule type" value="Genomic_DNA"/>
</dbReference>
<dbReference type="PANTHER" id="PTHR43569:SF1">
    <property type="entry name" value="BLL3371 PROTEIN"/>
    <property type="match status" value="1"/>
</dbReference>
<dbReference type="Proteomes" id="UP001196870">
    <property type="component" value="Unassembled WGS sequence"/>
</dbReference>
<dbReference type="InterPro" id="IPR052350">
    <property type="entry name" value="Metallo-dep_Lactonases"/>
</dbReference>
<keyword evidence="4" id="KW-1185">Reference proteome</keyword>
<evidence type="ECO:0000313" key="4">
    <source>
        <dbReference type="Proteomes" id="UP001196870"/>
    </source>
</evidence>
<comment type="caution">
    <text evidence="3">The sequence shown here is derived from an EMBL/GenBank/DDBJ whole genome shotgun (WGS) entry which is preliminary data.</text>
</comment>